<dbReference type="SUPFAM" id="SSF55166">
    <property type="entry name" value="Hedgehog/DD-peptidase"/>
    <property type="match status" value="1"/>
</dbReference>
<dbReference type="Pfam" id="PF02557">
    <property type="entry name" value="VanY"/>
    <property type="match status" value="1"/>
</dbReference>
<organism evidence="2 3">
    <name type="scientific">Leptolyngbya iicbica LK</name>
    <dbReference type="NCBI Taxonomy" id="2294035"/>
    <lineage>
        <taxon>Bacteria</taxon>
        <taxon>Bacillati</taxon>
        <taxon>Cyanobacteriota</taxon>
        <taxon>Cyanophyceae</taxon>
        <taxon>Leptolyngbyales</taxon>
        <taxon>Leptolyngbyaceae</taxon>
        <taxon>Leptolyngbya group</taxon>
        <taxon>Leptolyngbya</taxon>
        <taxon>Leptolyngbya iicbica</taxon>
    </lineage>
</organism>
<dbReference type="OrthoDB" id="9792074at2"/>
<dbReference type="InterPro" id="IPR058193">
    <property type="entry name" value="VanY/YodJ_core_dom"/>
</dbReference>
<dbReference type="EMBL" id="QVFV01000004">
    <property type="protein sequence ID" value="RZM77458.1"/>
    <property type="molecule type" value="Genomic_DNA"/>
</dbReference>
<evidence type="ECO:0000313" key="2">
    <source>
        <dbReference type="EMBL" id="RZM77458.1"/>
    </source>
</evidence>
<dbReference type="Proteomes" id="UP000292459">
    <property type="component" value="Unassembled WGS sequence"/>
</dbReference>
<feature type="domain" description="D-alanyl-D-alanine carboxypeptidase-like core" evidence="1">
    <location>
        <begin position="82"/>
        <end position="211"/>
    </location>
</feature>
<sequence>MWFGVGLLSAIAGLAVSWITYQETEAALPVPFEPMMVSASTPGMSAMVGAEATPSRTSLLGHLAYEEAELSALVPLTLNAEILMQPEAAASFEAMVADAQAAGISLLPISGFRTVADQQYLFFEIKAERGQTVSTRAEVSAPPGYSEHHTGYAIDIGDANQPETDLAVNFEATPAFKWLEANAPRYSFELSFPEGNAQGVQYEPWHWRFVGNSESLEMFYGDR</sequence>
<dbReference type="InterPro" id="IPR052179">
    <property type="entry name" value="DD-CPase-like"/>
</dbReference>
<keyword evidence="3" id="KW-1185">Reference proteome</keyword>
<dbReference type="PANTHER" id="PTHR34385">
    <property type="entry name" value="D-ALANYL-D-ALANINE CARBOXYPEPTIDASE"/>
    <property type="match status" value="1"/>
</dbReference>
<name>A0A4Q7E5E4_9CYAN</name>
<dbReference type="PANTHER" id="PTHR34385:SF1">
    <property type="entry name" value="PEPTIDOGLYCAN L-ALANYL-D-GLUTAMATE ENDOPEPTIDASE CWLK"/>
    <property type="match status" value="1"/>
</dbReference>
<dbReference type="GO" id="GO:0004180">
    <property type="term" value="F:carboxypeptidase activity"/>
    <property type="evidence" value="ECO:0007669"/>
    <property type="project" value="UniProtKB-KW"/>
</dbReference>
<proteinExistence type="predicted"/>
<keyword evidence="2" id="KW-0121">Carboxypeptidase</keyword>
<accession>A0A4Q7E5E4</accession>
<dbReference type="InterPro" id="IPR009045">
    <property type="entry name" value="Zn_M74/Hedgehog-like"/>
</dbReference>
<dbReference type="Gene3D" id="3.30.1380.10">
    <property type="match status" value="1"/>
</dbReference>
<dbReference type="AlphaFoldDB" id="A0A4Q7E5E4"/>
<dbReference type="GO" id="GO:0006508">
    <property type="term" value="P:proteolysis"/>
    <property type="evidence" value="ECO:0007669"/>
    <property type="project" value="InterPro"/>
</dbReference>
<keyword evidence="2" id="KW-0378">Hydrolase</keyword>
<evidence type="ECO:0000259" key="1">
    <source>
        <dbReference type="Pfam" id="PF02557"/>
    </source>
</evidence>
<gene>
    <name evidence="2" type="ORF">DYY88_16965</name>
</gene>
<keyword evidence="2" id="KW-0645">Protease</keyword>
<dbReference type="CDD" id="cd14852">
    <property type="entry name" value="LD-carboxypeptidase"/>
    <property type="match status" value="1"/>
</dbReference>
<comment type="caution">
    <text evidence="2">The sequence shown here is derived from an EMBL/GenBank/DDBJ whole genome shotgun (WGS) entry which is preliminary data.</text>
</comment>
<reference evidence="2 3" key="1">
    <citation type="submission" date="2018-11" db="EMBL/GenBank/DDBJ databases">
        <title>Whole genome sequencing of an environmental sample.</title>
        <authorList>
            <person name="Sarangi A.N."/>
            <person name="Singh D."/>
            <person name="Tripathy S."/>
        </authorList>
    </citation>
    <scope>NUCLEOTIDE SEQUENCE [LARGE SCALE GENOMIC DNA]</scope>
    <source>
        <strain evidence="2 3">Lakshadweep</strain>
    </source>
</reference>
<evidence type="ECO:0000313" key="3">
    <source>
        <dbReference type="Proteomes" id="UP000292459"/>
    </source>
</evidence>
<dbReference type="InterPro" id="IPR003709">
    <property type="entry name" value="VanY-like_core_dom"/>
</dbReference>
<protein>
    <submittedName>
        <fullName evidence="2">D-alanyl-D-alanine carboxypeptidase family protein</fullName>
    </submittedName>
</protein>